<name>A0A4Y3PUX4_BREPA</name>
<dbReference type="AlphaFoldDB" id="A0A4Y3PUX4"/>
<sequence>MIQKRAVEKTDEAFLLQLYISTRADELAAWGWDKQMQEQFLQLQFLAQKNSYSTQYPDAEHLLIFSENIPAGRIMIARTETKITLVDISLLPHHRNKGIGCTLIRELQQEAADTSRPLHLSVLPTNRAIHLYERLGFQTIDSSGFHIGMEWTPTSSDEGPSI</sequence>
<keyword evidence="2" id="KW-0808">Transferase</keyword>
<keyword evidence="3" id="KW-1185">Reference proteome</keyword>
<feature type="domain" description="N-acetyltransferase" evidence="1">
    <location>
        <begin position="2"/>
        <end position="154"/>
    </location>
</feature>
<dbReference type="RefSeq" id="WP_122965906.1">
    <property type="nucleotide sequence ID" value="NZ_BJMH01000058.1"/>
</dbReference>
<dbReference type="GO" id="GO:0016747">
    <property type="term" value="F:acyltransferase activity, transferring groups other than amino-acyl groups"/>
    <property type="evidence" value="ECO:0007669"/>
    <property type="project" value="InterPro"/>
</dbReference>
<organism evidence="2 3">
    <name type="scientific">Brevibacillus parabrevis</name>
    <dbReference type="NCBI Taxonomy" id="54914"/>
    <lineage>
        <taxon>Bacteria</taxon>
        <taxon>Bacillati</taxon>
        <taxon>Bacillota</taxon>
        <taxon>Bacilli</taxon>
        <taxon>Bacillales</taxon>
        <taxon>Paenibacillaceae</taxon>
        <taxon>Brevibacillus</taxon>
    </lineage>
</organism>
<dbReference type="STRING" id="54914.AV540_25170"/>
<evidence type="ECO:0000259" key="1">
    <source>
        <dbReference type="PROSITE" id="PS51186"/>
    </source>
</evidence>
<dbReference type="Gene3D" id="3.40.630.30">
    <property type="match status" value="1"/>
</dbReference>
<evidence type="ECO:0000313" key="2">
    <source>
        <dbReference type="EMBL" id="GEB35846.1"/>
    </source>
</evidence>
<dbReference type="PROSITE" id="PS51186">
    <property type="entry name" value="GNAT"/>
    <property type="match status" value="1"/>
</dbReference>
<protein>
    <submittedName>
        <fullName evidence="2">N-acetyltransferase</fullName>
    </submittedName>
</protein>
<comment type="caution">
    <text evidence="2">The sequence shown here is derived from an EMBL/GenBank/DDBJ whole genome shotgun (WGS) entry which is preliminary data.</text>
</comment>
<dbReference type="CDD" id="cd04301">
    <property type="entry name" value="NAT_SF"/>
    <property type="match status" value="1"/>
</dbReference>
<dbReference type="SUPFAM" id="SSF55729">
    <property type="entry name" value="Acyl-CoA N-acyltransferases (Nat)"/>
    <property type="match status" value="1"/>
</dbReference>
<dbReference type="Pfam" id="PF13673">
    <property type="entry name" value="Acetyltransf_10"/>
    <property type="match status" value="1"/>
</dbReference>
<proteinExistence type="predicted"/>
<reference evidence="2 3" key="1">
    <citation type="submission" date="2019-06" db="EMBL/GenBank/DDBJ databases">
        <title>Whole genome shotgun sequence of Brevibacillus parabrevis NBRC 12334.</title>
        <authorList>
            <person name="Hosoyama A."/>
            <person name="Uohara A."/>
            <person name="Ohji S."/>
            <person name="Ichikawa N."/>
        </authorList>
    </citation>
    <scope>NUCLEOTIDE SEQUENCE [LARGE SCALE GENOMIC DNA]</scope>
    <source>
        <strain evidence="2 3">NBRC 12334</strain>
    </source>
</reference>
<dbReference type="GeneID" id="87609683"/>
<dbReference type="InterPro" id="IPR016181">
    <property type="entry name" value="Acyl_CoA_acyltransferase"/>
</dbReference>
<accession>A0A4Y3PUX4</accession>
<dbReference type="EMBL" id="BJMH01000058">
    <property type="protein sequence ID" value="GEB35846.1"/>
    <property type="molecule type" value="Genomic_DNA"/>
</dbReference>
<gene>
    <name evidence="2" type="ORF">BPA01_54260</name>
</gene>
<dbReference type="Proteomes" id="UP000316882">
    <property type="component" value="Unassembled WGS sequence"/>
</dbReference>
<evidence type="ECO:0000313" key="3">
    <source>
        <dbReference type="Proteomes" id="UP000316882"/>
    </source>
</evidence>
<dbReference type="InterPro" id="IPR000182">
    <property type="entry name" value="GNAT_dom"/>
</dbReference>